<protein>
    <submittedName>
        <fullName evidence="1">Uncharacterized protein MANES_02G226900</fullName>
    </submittedName>
</protein>
<dbReference type="EMBL" id="GGEC01000519">
    <property type="protein sequence ID" value="MBW81002.1"/>
    <property type="molecule type" value="Transcribed_RNA"/>
</dbReference>
<name>A0A2P2IIG9_RHIMU</name>
<reference evidence="1" key="1">
    <citation type="submission" date="2018-02" db="EMBL/GenBank/DDBJ databases">
        <title>Rhizophora mucronata_Transcriptome.</title>
        <authorList>
            <person name="Meera S.P."/>
            <person name="Sreeshan A."/>
            <person name="Augustine A."/>
        </authorList>
    </citation>
    <scope>NUCLEOTIDE SEQUENCE</scope>
    <source>
        <tissue evidence="1">Leaf</tissue>
    </source>
</reference>
<dbReference type="AlphaFoldDB" id="A0A2P2IIG9"/>
<accession>A0A2P2IIG9</accession>
<evidence type="ECO:0000313" key="1">
    <source>
        <dbReference type="EMBL" id="MBW81002.1"/>
    </source>
</evidence>
<organism evidence="1">
    <name type="scientific">Rhizophora mucronata</name>
    <name type="common">Asiatic mangrove</name>
    <dbReference type="NCBI Taxonomy" id="61149"/>
    <lineage>
        <taxon>Eukaryota</taxon>
        <taxon>Viridiplantae</taxon>
        <taxon>Streptophyta</taxon>
        <taxon>Embryophyta</taxon>
        <taxon>Tracheophyta</taxon>
        <taxon>Spermatophyta</taxon>
        <taxon>Magnoliopsida</taxon>
        <taxon>eudicotyledons</taxon>
        <taxon>Gunneridae</taxon>
        <taxon>Pentapetalae</taxon>
        <taxon>rosids</taxon>
        <taxon>fabids</taxon>
        <taxon>Malpighiales</taxon>
        <taxon>Rhizophoraceae</taxon>
        <taxon>Rhizophora</taxon>
    </lineage>
</organism>
<proteinExistence type="predicted"/>
<sequence length="29" mass="3421">MSSCAETVMEGPRNLYSESCFHLWWSQLK</sequence>